<sequence length="1152" mass="119951">MNPFYLPLGRCRTVVRTCTVIIAFFLFFSYQLNAQTLLSAQTISAATATGGDTQPIANLLDAAGNHYQVGVLRATADLDPGAGVSYFVSNGVEDCYIAKYSAAGAFIWGRSFGGGGQDIIREVALDNSGNIIVAGYFSNVVDFDPGPGVTKFTSNGNWDIFFAKFTAAGDFVFAKALGGITNDSPTGMALDASGNIYLTGTITSPTVDFDPGPGVVNLTKSGSVDAYVARYDNDGNYVWAFNIGSATAGTQVTSNKVKLTTGGALYIGGYLSGGISDFDPGAGVGNLGPVSTGADLFLAKYDLAGNYSWGVVVGGTGTEVVYGMDLDAMGNIYLTGTFSTTVDFNPGAPVNNLVAAGGTDIFLAKYSPAGAYLWASGMGGTNSDYGLTVKIDAANNPIVGGYFLGTADFDPSGTVVNLVSAGTTDGFVAKYTGTTGALTWARRLGSTTNDQVTSMTTDGSSNVYVGGYFTGTVDFDPGAAVFNMTAPGTQAIGFHLKLSSAGNFVSAFSPNIPVNATSNQSVGATWMDGNNNYYITGSFTRTVDFDPGPGTTTLTATGYMDCFIAKYNASGQLLFVKRLGNTSGVQGKGICTDAAGNIYVTGSFTGTLDADPGAGTVNLTGAASDDIFLLKLNSSGNYVGAIVIGGASYEVINAMTIDNAGAIYLTGSFSTTVDFDPGAGTANRTVKGGSDAFVAKYNSSLGFVYASAFGGTSSEAGMAIVVDALGNAYSTGNFWATADFDPGVGVVDLVSAGTNDIYFSKLDVNGNYANAFRLGSTTSDAGNALALDAAGNVYLGGQFNGTVDFDPGAGVEELTSAGTLDGFIAKYDASGNYINAISFGGTLNEMVQRLKLDGKGIIYASGQFSSPELSFSLHGTPQTFANEGNADVFLAAFDPALNFKGGRSVGGGQNEQVGAIAFDDQDNIYLAGTFLSAATIDNLTGTNAFPFRSINASDVFMASFSMLSTLPIKLELFTAVQQQSEVVARWSVSAQVNNAYFTLERSADGSQFTALARVAGCVDCPTRMDYQFIDKQPLAGWSYYRLRQTDLDGRSTYSRIVRVNYSDATGQLTLYPTVTDNEFTLSYNNKTNSSQQATIRIFNAAGNTVHTANILLKPGMNTVPLTLVKQTAGIYYVSLVITHSNTVRTATVIKQR</sequence>
<dbReference type="Proteomes" id="UP000263900">
    <property type="component" value="Chromosome"/>
</dbReference>
<dbReference type="InterPro" id="IPR011042">
    <property type="entry name" value="6-blade_b-propeller_TolB-like"/>
</dbReference>
<dbReference type="InterPro" id="IPR010620">
    <property type="entry name" value="SBBP_repeat"/>
</dbReference>
<dbReference type="PANTHER" id="PTHR35580">
    <property type="entry name" value="CELL SURFACE GLYCOPROTEIN (S-LAYER PROTEIN)-LIKE PROTEIN"/>
    <property type="match status" value="1"/>
</dbReference>
<protein>
    <recommendedName>
        <fullName evidence="3">T9SS C-terminal target domain-containing protein</fullName>
    </recommendedName>
</protein>
<evidence type="ECO:0008006" key="3">
    <source>
        <dbReference type="Google" id="ProtNLM"/>
    </source>
</evidence>
<name>A0A3B7MPB3_9BACT</name>
<dbReference type="OrthoDB" id="9811934at2"/>
<dbReference type="EMBL" id="CP032157">
    <property type="protein sequence ID" value="AXY74816.1"/>
    <property type="molecule type" value="Genomic_DNA"/>
</dbReference>
<evidence type="ECO:0000313" key="2">
    <source>
        <dbReference type="Proteomes" id="UP000263900"/>
    </source>
</evidence>
<dbReference type="RefSeq" id="WP_119050699.1">
    <property type="nucleotide sequence ID" value="NZ_CP032157.1"/>
</dbReference>
<proteinExistence type="predicted"/>
<dbReference type="SUPFAM" id="SSF63829">
    <property type="entry name" value="Calcium-dependent phosphotriesterase"/>
    <property type="match status" value="2"/>
</dbReference>
<evidence type="ECO:0000313" key="1">
    <source>
        <dbReference type="EMBL" id="AXY74816.1"/>
    </source>
</evidence>
<dbReference type="PANTHER" id="PTHR35580:SF1">
    <property type="entry name" value="PHYTASE-LIKE DOMAIN-CONTAINING PROTEIN"/>
    <property type="match status" value="1"/>
</dbReference>
<gene>
    <name evidence="1" type="ORF">D3H65_12850</name>
</gene>
<dbReference type="KEGG" id="pseg:D3H65_12850"/>
<reference evidence="1 2" key="1">
    <citation type="submission" date="2018-09" db="EMBL/GenBank/DDBJ databases">
        <title>Genome sequencing of strain 6GH32-13.</title>
        <authorList>
            <person name="Weon H.-Y."/>
            <person name="Heo J."/>
            <person name="Kwon S.-W."/>
        </authorList>
    </citation>
    <scope>NUCLEOTIDE SEQUENCE [LARGE SCALE GENOMIC DNA]</scope>
    <source>
        <strain evidence="1 2">5GH32-13</strain>
    </source>
</reference>
<dbReference type="AlphaFoldDB" id="A0A3B7MPB3"/>
<keyword evidence="2" id="KW-1185">Reference proteome</keyword>
<accession>A0A3B7MPB3</accession>
<dbReference type="Pfam" id="PF06739">
    <property type="entry name" value="SBBP"/>
    <property type="match status" value="2"/>
</dbReference>
<organism evidence="1 2">
    <name type="scientific">Paraflavitalea soli</name>
    <dbReference type="NCBI Taxonomy" id="2315862"/>
    <lineage>
        <taxon>Bacteria</taxon>
        <taxon>Pseudomonadati</taxon>
        <taxon>Bacteroidota</taxon>
        <taxon>Chitinophagia</taxon>
        <taxon>Chitinophagales</taxon>
        <taxon>Chitinophagaceae</taxon>
        <taxon>Paraflavitalea</taxon>
    </lineage>
</organism>
<dbReference type="Gene3D" id="2.120.10.30">
    <property type="entry name" value="TolB, C-terminal domain"/>
    <property type="match status" value="1"/>
</dbReference>
<dbReference type="InterPro" id="IPR052918">
    <property type="entry name" value="Motility_Chemotaxis_Reg"/>
</dbReference>